<sequence length="104" mass="11896">RTPAEVLFGRPLRTILDLLKPNTSAKIDNALVNQQLYHNKKCKFRSFEEGEAVWACVRGGRETVEGVISRRTGLLSYLVSIDGQLKRMHADHLRHRHLSEGEKM</sequence>
<dbReference type="EMBL" id="GEBQ01025949">
    <property type="protein sequence ID" value="JAT14028.1"/>
    <property type="molecule type" value="Transcribed_RNA"/>
</dbReference>
<accession>A0A1B6KRG1</accession>
<name>A0A1B6KRG1_9HEMI</name>
<proteinExistence type="predicted"/>
<dbReference type="AlphaFoldDB" id="A0A1B6KRG1"/>
<feature type="non-terminal residue" evidence="1">
    <location>
        <position position="1"/>
    </location>
</feature>
<evidence type="ECO:0000313" key="1">
    <source>
        <dbReference type="EMBL" id="JAT14028.1"/>
    </source>
</evidence>
<reference evidence="1" key="1">
    <citation type="submission" date="2015-11" db="EMBL/GenBank/DDBJ databases">
        <title>De novo transcriptome assembly of four potential Pierce s Disease insect vectors from Arizona vineyards.</title>
        <authorList>
            <person name="Tassone E.E."/>
        </authorList>
    </citation>
    <scope>NUCLEOTIDE SEQUENCE</scope>
</reference>
<gene>
    <name evidence="1" type="ORF">g.50205</name>
</gene>
<protein>
    <submittedName>
        <fullName evidence="1">Uncharacterized protein</fullName>
    </submittedName>
</protein>
<organism evidence="1">
    <name type="scientific">Graphocephala atropunctata</name>
    <dbReference type="NCBI Taxonomy" id="36148"/>
    <lineage>
        <taxon>Eukaryota</taxon>
        <taxon>Metazoa</taxon>
        <taxon>Ecdysozoa</taxon>
        <taxon>Arthropoda</taxon>
        <taxon>Hexapoda</taxon>
        <taxon>Insecta</taxon>
        <taxon>Pterygota</taxon>
        <taxon>Neoptera</taxon>
        <taxon>Paraneoptera</taxon>
        <taxon>Hemiptera</taxon>
        <taxon>Auchenorrhyncha</taxon>
        <taxon>Membracoidea</taxon>
        <taxon>Cicadellidae</taxon>
        <taxon>Cicadellinae</taxon>
        <taxon>Cicadellini</taxon>
        <taxon>Graphocephala</taxon>
    </lineage>
</organism>